<organism evidence="4 5">
    <name type="scientific">Gracilibacillus ureilyticus</name>
    <dbReference type="NCBI Taxonomy" id="531814"/>
    <lineage>
        <taxon>Bacteria</taxon>
        <taxon>Bacillati</taxon>
        <taxon>Bacillota</taxon>
        <taxon>Bacilli</taxon>
        <taxon>Bacillales</taxon>
        <taxon>Bacillaceae</taxon>
        <taxon>Gracilibacillus</taxon>
    </lineage>
</organism>
<protein>
    <submittedName>
        <fullName evidence="4">Spore germination protein D</fullName>
    </submittedName>
</protein>
<evidence type="ECO:0000256" key="1">
    <source>
        <dbReference type="SAM" id="MobiDB-lite"/>
    </source>
</evidence>
<keyword evidence="2" id="KW-0732">Signal</keyword>
<dbReference type="Proteomes" id="UP000199687">
    <property type="component" value="Unassembled WGS sequence"/>
</dbReference>
<dbReference type="RefSeq" id="WP_089743780.1">
    <property type="nucleotide sequence ID" value="NZ_FOGL01000023.1"/>
</dbReference>
<accession>A0A1H9VGQ9</accession>
<evidence type="ECO:0000259" key="3">
    <source>
        <dbReference type="Pfam" id="PF17898"/>
    </source>
</evidence>
<feature type="region of interest" description="Disordered" evidence="1">
    <location>
        <begin position="179"/>
        <end position="221"/>
    </location>
</feature>
<feature type="compositionally biased region" description="Gly residues" evidence="1">
    <location>
        <begin position="186"/>
        <end position="215"/>
    </location>
</feature>
<proteinExistence type="predicted"/>
<dbReference type="Pfam" id="PF17898">
    <property type="entry name" value="GerD"/>
    <property type="match status" value="1"/>
</dbReference>
<sequence length="221" mass="24159">MKRIKLTIYFITILVLLTACGGSNNEGQEEGNYEGTKKMVADILKTDEGKKAITEVLASDDMQQTYVIDAKIVKDSVESALSSDKGKEYWTKMFQDPKFVESFALALQEQQEKVMKNLMSDPEYQSKLIEIFSNPDMEKQTLTVLTGQEFRSHLEKVMEETFSSPIFQAKIAELLMNAAKEMKPSGEGGGGEGQSDGGGSSEGGQGGQQQEGGGSQEQQGS</sequence>
<gene>
    <name evidence="4" type="ORF">SAMN04487944_12382</name>
</gene>
<dbReference type="InterPro" id="IPR041262">
    <property type="entry name" value="GerD_central"/>
</dbReference>
<feature type="domain" description="Spore germination GerD central core" evidence="3">
    <location>
        <begin position="67"/>
        <end position="179"/>
    </location>
</feature>
<dbReference type="NCBIfam" id="NF040801">
    <property type="entry name" value="spore_GerD"/>
    <property type="match status" value="1"/>
</dbReference>
<dbReference type="EMBL" id="FOGL01000023">
    <property type="protein sequence ID" value="SES20749.1"/>
    <property type="molecule type" value="Genomic_DNA"/>
</dbReference>
<feature type="chain" id="PRO_5038838935" evidence="2">
    <location>
        <begin position="22"/>
        <end position="221"/>
    </location>
</feature>
<evidence type="ECO:0000313" key="5">
    <source>
        <dbReference type="Proteomes" id="UP000199687"/>
    </source>
</evidence>
<dbReference type="AlphaFoldDB" id="A0A1H9VGQ9"/>
<dbReference type="STRING" id="531814.SAMN04487944_12382"/>
<keyword evidence="5" id="KW-1185">Reference proteome</keyword>
<evidence type="ECO:0000313" key="4">
    <source>
        <dbReference type="EMBL" id="SES20749.1"/>
    </source>
</evidence>
<feature type="signal peptide" evidence="2">
    <location>
        <begin position="1"/>
        <end position="21"/>
    </location>
</feature>
<dbReference type="OrthoDB" id="2375836at2"/>
<dbReference type="PROSITE" id="PS51257">
    <property type="entry name" value="PROKAR_LIPOPROTEIN"/>
    <property type="match status" value="1"/>
</dbReference>
<evidence type="ECO:0000256" key="2">
    <source>
        <dbReference type="SAM" id="SignalP"/>
    </source>
</evidence>
<reference evidence="4 5" key="1">
    <citation type="submission" date="2016-10" db="EMBL/GenBank/DDBJ databases">
        <authorList>
            <person name="de Groot N.N."/>
        </authorList>
    </citation>
    <scope>NUCLEOTIDE SEQUENCE [LARGE SCALE GENOMIC DNA]</scope>
    <source>
        <strain evidence="4 5">CGMCC 1.7727</strain>
    </source>
</reference>
<name>A0A1H9VGQ9_9BACI</name>